<organism evidence="14 15">
    <name type="scientific">Alteromonas genovensis</name>
    <dbReference type="NCBI Taxonomy" id="471225"/>
    <lineage>
        <taxon>Bacteria</taxon>
        <taxon>Pseudomonadati</taxon>
        <taxon>Pseudomonadota</taxon>
        <taxon>Gammaproteobacteria</taxon>
        <taxon>Alteromonadales</taxon>
        <taxon>Alteromonadaceae</taxon>
        <taxon>Alteromonas/Salinimonas group</taxon>
        <taxon>Alteromonas</taxon>
    </lineage>
</organism>
<keyword evidence="7" id="KW-0653">Protein transport</keyword>
<evidence type="ECO:0000256" key="5">
    <source>
        <dbReference type="ARBA" id="ARBA00022448"/>
    </source>
</evidence>
<keyword evidence="12 14" id="KW-0449">Lipoprotein</keyword>
<keyword evidence="11" id="KW-0998">Cell outer membrane</keyword>
<feature type="signal peptide" evidence="13">
    <location>
        <begin position="1"/>
        <end position="17"/>
    </location>
</feature>
<reference evidence="14 15" key="1">
    <citation type="submission" date="2020-01" db="EMBL/GenBank/DDBJ databases">
        <title>Genomes of bacteria type strains.</title>
        <authorList>
            <person name="Chen J."/>
            <person name="Zhu S."/>
            <person name="Yang J."/>
        </authorList>
    </citation>
    <scope>NUCLEOTIDE SEQUENCE [LARGE SCALE GENOMIC DNA]</scope>
    <source>
        <strain evidence="14 15">LMG 24078</strain>
    </source>
</reference>
<evidence type="ECO:0000256" key="3">
    <source>
        <dbReference type="ARBA" id="ARBA00011245"/>
    </source>
</evidence>
<evidence type="ECO:0000256" key="4">
    <source>
        <dbReference type="ARBA" id="ARBA00016202"/>
    </source>
</evidence>
<keyword evidence="9" id="KW-0564">Palmitate</keyword>
<keyword evidence="6 13" id="KW-0732">Signal</keyword>
<comment type="caution">
    <text evidence="14">The sequence shown here is derived from an EMBL/GenBank/DDBJ whole genome shotgun (WGS) entry which is preliminary data.</text>
</comment>
<dbReference type="Proteomes" id="UP000471381">
    <property type="component" value="Unassembled WGS sequence"/>
</dbReference>
<dbReference type="RefSeq" id="WP_163105566.1">
    <property type="nucleotide sequence ID" value="NZ_JAAAWO010000003.1"/>
</dbReference>
<dbReference type="InterPro" id="IPR029046">
    <property type="entry name" value="LolA/LolB/LppX"/>
</dbReference>
<comment type="subunit">
    <text evidence="3">Monomer.</text>
</comment>
<dbReference type="InterPro" id="IPR004565">
    <property type="entry name" value="OM_lipoprot_LolB"/>
</dbReference>
<dbReference type="Pfam" id="PF03550">
    <property type="entry name" value="LolB"/>
    <property type="match status" value="1"/>
</dbReference>
<evidence type="ECO:0000256" key="13">
    <source>
        <dbReference type="SAM" id="SignalP"/>
    </source>
</evidence>
<dbReference type="Gene3D" id="2.50.20.10">
    <property type="entry name" value="Lipoprotein localisation LolA/LolB/LppX"/>
    <property type="match status" value="1"/>
</dbReference>
<dbReference type="AlphaFoldDB" id="A0A6N9TCY9"/>
<evidence type="ECO:0000256" key="12">
    <source>
        <dbReference type="ARBA" id="ARBA00023288"/>
    </source>
</evidence>
<dbReference type="NCBIfam" id="TIGR00548">
    <property type="entry name" value="lolB"/>
    <property type="match status" value="1"/>
</dbReference>
<evidence type="ECO:0000256" key="6">
    <source>
        <dbReference type="ARBA" id="ARBA00022729"/>
    </source>
</evidence>
<gene>
    <name evidence="14" type="primary">lolB</name>
    <name evidence="14" type="ORF">GTQ48_05635</name>
</gene>
<keyword evidence="8" id="KW-0472">Membrane</keyword>
<evidence type="ECO:0000256" key="1">
    <source>
        <dbReference type="ARBA" id="ARBA00004459"/>
    </source>
</evidence>
<evidence type="ECO:0000256" key="8">
    <source>
        <dbReference type="ARBA" id="ARBA00023136"/>
    </source>
</evidence>
<keyword evidence="15" id="KW-1185">Reference proteome</keyword>
<dbReference type="PROSITE" id="PS51257">
    <property type="entry name" value="PROKAR_LIPOPROTEIN"/>
    <property type="match status" value="1"/>
</dbReference>
<comment type="subcellular location">
    <subcellularLocation>
        <location evidence="1">Cell outer membrane</location>
        <topology evidence="1">Lipid-anchor</topology>
    </subcellularLocation>
</comment>
<dbReference type="CDD" id="cd16326">
    <property type="entry name" value="LolB"/>
    <property type="match status" value="1"/>
</dbReference>
<evidence type="ECO:0000256" key="10">
    <source>
        <dbReference type="ARBA" id="ARBA00023186"/>
    </source>
</evidence>
<name>A0A6N9TCY9_9ALTE</name>
<dbReference type="EMBL" id="JAAAWO010000003">
    <property type="protein sequence ID" value="NDW15011.1"/>
    <property type="molecule type" value="Genomic_DNA"/>
</dbReference>
<proteinExistence type="inferred from homology"/>
<dbReference type="SUPFAM" id="SSF89392">
    <property type="entry name" value="Prokaryotic lipoproteins and lipoprotein localization factors"/>
    <property type="match status" value="1"/>
</dbReference>
<accession>A0A6N9TCY9</accession>
<dbReference type="GO" id="GO:0015031">
    <property type="term" value="P:protein transport"/>
    <property type="evidence" value="ECO:0007669"/>
    <property type="project" value="UniProtKB-KW"/>
</dbReference>
<evidence type="ECO:0000256" key="7">
    <source>
        <dbReference type="ARBA" id="ARBA00022927"/>
    </source>
</evidence>
<keyword evidence="5" id="KW-0813">Transport</keyword>
<dbReference type="GO" id="GO:0009279">
    <property type="term" value="C:cell outer membrane"/>
    <property type="evidence" value="ECO:0007669"/>
    <property type="project" value="UniProtKB-SubCell"/>
</dbReference>
<keyword evidence="10" id="KW-0143">Chaperone</keyword>
<comment type="similarity">
    <text evidence="2">Belongs to the LolB family.</text>
</comment>
<feature type="chain" id="PRO_5026947494" description="Outer-membrane lipoprotein LolB" evidence="13">
    <location>
        <begin position="18"/>
        <end position="219"/>
    </location>
</feature>
<protein>
    <recommendedName>
        <fullName evidence="4">Outer-membrane lipoprotein LolB</fullName>
    </recommendedName>
</protein>
<evidence type="ECO:0000256" key="9">
    <source>
        <dbReference type="ARBA" id="ARBA00023139"/>
    </source>
</evidence>
<evidence type="ECO:0000256" key="2">
    <source>
        <dbReference type="ARBA" id="ARBA00009696"/>
    </source>
</evidence>
<sequence>MLRAITLLILTGVFLSACTTAPKGPEHAVNLTSQLEKVAEIRHWQMRGKIAFRQGNEAASLNLVWKNDSGDFDFRLSNFLGVSMVDLNVTSKQSSLTADGETYYDADPELLIYKTTGIVIPVAPLLSWVKGLPLKDDTFTLTDKGLVNTLESGCMGCSNWSVKYGQYGKVYTDEASKGADKGNEENGAWLPHSITLTQAETPLAPQTQLKIKIYEWLAL</sequence>
<evidence type="ECO:0000313" key="15">
    <source>
        <dbReference type="Proteomes" id="UP000471381"/>
    </source>
</evidence>
<evidence type="ECO:0000313" key="14">
    <source>
        <dbReference type="EMBL" id="NDW15011.1"/>
    </source>
</evidence>
<evidence type="ECO:0000256" key="11">
    <source>
        <dbReference type="ARBA" id="ARBA00023237"/>
    </source>
</evidence>